<proteinExistence type="inferred from homology"/>
<name>A0ABS8UDK4_9GAMM</name>
<comment type="similarity">
    <text evidence="1">Belongs to the YciI family.</text>
</comment>
<feature type="domain" description="YCII-related" evidence="2">
    <location>
        <begin position="15"/>
        <end position="83"/>
    </location>
</feature>
<accession>A0ABS8UDK4</accession>
<dbReference type="InterPro" id="IPR005545">
    <property type="entry name" value="YCII"/>
</dbReference>
<reference evidence="3" key="2">
    <citation type="journal article" date="2022" name="Syst. Appl. Microbiol.">
        <title>Physiological and genomic characterisation of Luteimonas fraxinea sp. nov., a bacterial species associated with trees tolerant to ash dieback.</title>
        <authorList>
            <person name="Ulrich K."/>
            <person name="Becker R."/>
            <person name="Behrendt U."/>
            <person name="Kube M."/>
            <person name="Schneck V."/>
            <person name="Ulrich A."/>
        </authorList>
    </citation>
    <scope>NUCLEOTIDE SEQUENCE</scope>
    <source>
        <strain evidence="3">A1P009</strain>
    </source>
</reference>
<comment type="caution">
    <text evidence="3">The sequence shown here is derived from an EMBL/GenBank/DDBJ whole genome shotgun (WGS) entry which is preliminary data.</text>
</comment>
<organism evidence="3 4">
    <name type="scientific">Luteimonas fraxinea</name>
    <dbReference type="NCBI Taxonomy" id="2901869"/>
    <lineage>
        <taxon>Bacteria</taxon>
        <taxon>Pseudomonadati</taxon>
        <taxon>Pseudomonadota</taxon>
        <taxon>Gammaproteobacteria</taxon>
        <taxon>Lysobacterales</taxon>
        <taxon>Lysobacteraceae</taxon>
        <taxon>Luteimonas</taxon>
    </lineage>
</organism>
<dbReference type="RefSeq" id="WP_232135894.1">
    <property type="nucleotide sequence ID" value="NZ_CP089507.1"/>
</dbReference>
<dbReference type="PANTHER" id="PTHR37828">
    <property type="entry name" value="GSR2449 PROTEIN"/>
    <property type="match status" value="1"/>
</dbReference>
<sequence length="85" mass="9184">MKRFLVIAMRRPDFDVSVVAPHQAFLDDLRARGLLDMTGGFADGTGGAYLLSGIATLDEAQAIVAADPLALQNTSDLVVHEWNTR</sequence>
<reference evidence="3" key="1">
    <citation type="submission" date="2021-12" db="EMBL/GenBank/DDBJ databases">
        <authorList>
            <person name="Ulrich A."/>
        </authorList>
    </citation>
    <scope>NUCLEOTIDE SEQUENCE</scope>
    <source>
        <strain evidence="3">A1P009</strain>
    </source>
</reference>
<evidence type="ECO:0000313" key="3">
    <source>
        <dbReference type="EMBL" id="MCD9096962.1"/>
    </source>
</evidence>
<protein>
    <recommendedName>
        <fullName evidence="2">YCII-related domain-containing protein</fullName>
    </recommendedName>
</protein>
<evidence type="ECO:0000259" key="2">
    <source>
        <dbReference type="Pfam" id="PF03795"/>
    </source>
</evidence>
<dbReference type="InterPro" id="IPR011008">
    <property type="entry name" value="Dimeric_a/b-barrel"/>
</dbReference>
<evidence type="ECO:0000256" key="1">
    <source>
        <dbReference type="ARBA" id="ARBA00007689"/>
    </source>
</evidence>
<dbReference type="SUPFAM" id="SSF54909">
    <property type="entry name" value="Dimeric alpha+beta barrel"/>
    <property type="match status" value="1"/>
</dbReference>
<gene>
    <name evidence="3" type="ORF">LTT95_08390</name>
</gene>
<keyword evidence="4" id="KW-1185">Reference proteome</keyword>
<evidence type="ECO:0000313" key="4">
    <source>
        <dbReference type="Proteomes" id="UP001430360"/>
    </source>
</evidence>
<dbReference type="EMBL" id="JAJQKU010000002">
    <property type="protein sequence ID" value="MCD9096962.1"/>
    <property type="molecule type" value="Genomic_DNA"/>
</dbReference>
<dbReference type="PANTHER" id="PTHR37828:SF1">
    <property type="entry name" value="YCII-RELATED DOMAIN-CONTAINING PROTEIN"/>
    <property type="match status" value="1"/>
</dbReference>
<dbReference type="Proteomes" id="UP001430360">
    <property type="component" value="Unassembled WGS sequence"/>
</dbReference>
<dbReference type="Pfam" id="PF03795">
    <property type="entry name" value="YCII"/>
    <property type="match status" value="1"/>
</dbReference>